<name>A0A6C0HDW1_9ZZZZ</name>
<dbReference type="EMBL" id="MN739937">
    <property type="protein sequence ID" value="QHT78788.1"/>
    <property type="molecule type" value="Genomic_DNA"/>
</dbReference>
<evidence type="ECO:0000313" key="1">
    <source>
        <dbReference type="EMBL" id="QHT78788.1"/>
    </source>
</evidence>
<protein>
    <submittedName>
        <fullName evidence="1">Uncharacterized protein</fullName>
    </submittedName>
</protein>
<organism evidence="1">
    <name type="scientific">viral metagenome</name>
    <dbReference type="NCBI Taxonomy" id="1070528"/>
    <lineage>
        <taxon>unclassified sequences</taxon>
        <taxon>metagenomes</taxon>
        <taxon>organismal metagenomes</taxon>
    </lineage>
</organism>
<accession>A0A6C0HDW1</accession>
<reference evidence="1" key="1">
    <citation type="journal article" date="2020" name="Nature">
        <title>Giant virus diversity and host interactions through global metagenomics.</title>
        <authorList>
            <person name="Schulz F."/>
            <person name="Roux S."/>
            <person name="Paez-Espino D."/>
            <person name="Jungbluth S."/>
            <person name="Walsh D.A."/>
            <person name="Denef V.J."/>
            <person name="McMahon K.D."/>
            <person name="Konstantinidis K.T."/>
            <person name="Eloe-Fadrosh E.A."/>
            <person name="Kyrpides N.C."/>
            <person name="Woyke T."/>
        </authorList>
    </citation>
    <scope>NUCLEOTIDE SEQUENCE</scope>
    <source>
        <strain evidence="1">GVMAG-M-3300023179-92</strain>
    </source>
</reference>
<dbReference type="AlphaFoldDB" id="A0A6C0HDW1"/>
<proteinExistence type="predicted"/>
<sequence>MLLFIILLMIVSFYTNVRENFRCGCSSYVERFGWSCTFTPSEYPKVDMGTVRDKMANDEYMAWVNGVKFYDPQRPY</sequence>